<dbReference type="STRING" id="1396821.SAMN05444515_10111"/>
<dbReference type="Gene3D" id="3.30.420.40">
    <property type="match status" value="1"/>
</dbReference>
<reference evidence="4" key="1">
    <citation type="submission" date="2016-10" db="EMBL/GenBank/DDBJ databases">
        <authorList>
            <person name="Varghese N."/>
            <person name="Submissions S."/>
        </authorList>
    </citation>
    <scope>NUCLEOTIDE SEQUENCE [LARGE SCALE GENOMIC DNA]</scope>
    <source>
        <strain evidence="4">DSM 241</strain>
    </source>
</reference>
<evidence type="ECO:0000259" key="2">
    <source>
        <dbReference type="PROSITE" id="PS51163"/>
    </source>
</evidence>
<dbReference type="InterPro" id="IPR017945">
    <property type="entry name" value="DHBP_synth_RibB-like_a/b_dom"/>
</dbReference>
<dbReference type="Gene3D" id="3.30.420.360">
    <property type="match status" value="1"/>
</dbReference>
<dbReference type="NCBIfam" id="TIGR00143">
    <property type="entry name" value="hypF"/>
    <property type="match status" value="1"/>
</dbReference>
<proteinExistence type="inferred from homology"/>
<dbReference type="Gene3D" id="3.90.870.30">
    <property type="match status" value="1"/>
</dbReference>
<dbReference type="RefSeq" id="WP_143050386.1">
    <property type="nucleotide sequence ID" value="NZ_FOAA01000001.1"/>
</dbReference>
<dbReference type="AlphaFoldDB" id="A0A1H7F5D8"/>
<dbReference type="InterPro" id="IPR004421">
    <property type="entry name" value="Carbamoyltransferase_HypF"/>
</dbReference>
<feature type="domain" description="YrdC-like" evidence="2">
    <location>
        <begin position="48"/>
        <end position="250"/>
    </location>
</feature>
<evidence type="ECO:0000313" key="3">
    <source>
        <dbReference type="EMBL" id="SEK18365.1"/>
    </source>
</evidence>
<protein>
    <submittedName>
        <fullName evidence="3">Hydrogenase maturation protein HypF</fullName>
    </submittedName>
</protein>
<dbReference type="GO" id="GO:0016743">
    <property type="term" value="F:carboxyl- or carbamoyltransferase activity"/>
    <property type="evidence" value="ECO:0007669"/>
    <property type="project" value="InterPro"/>
</dbReference>
<dbReference type="PANTHER" id="PTHR42959:SF1">
    <property type="entry name" value="CARBAMOYLTRANSFERASE HYPF"/>
    <property type="match status" value="1"/>
</dbReference>
<dbReference type="Proteomes" id="UP000199256">
    <property type="component" value="Unassembled WGS sequence"/>
</dbReference>
<dbReference type="Gene3D" id="3.30.110.120">
    <property type="match status" value="1"/>
</dbReference>
<dbReference type="Pfam" id="PF22521">
    <property type="entry name" value="HypF_C_2"/>
    <property type="match status" value="1"/>
</dbReference>
<dbReference type="SUPFAM" id="SSF55821">
    <property type="entry name" value="YrdC/RibB"/>
    <property type="match status" value="1"/>
</dbReference>
<dbReference type="PROSITE" id="PS51163">
    <property type="entry name" value="YRDC"/>
    <property type="match status" value="1"/>
</dbReference>
<comment type="similarity">
    <text evidence="1">Belongs to the carbamoyltransferase HypF family.</text>
</comment>
<dbReference type="EMBL" id="FOAA01000001">
    <property type="protein sequence ID" value="SEK18365.1"/>
    <property type="molecule type" value="Genomic_DNA"/>
</dbReference>
<name>A0A1H7F5D8_9GAMM</name>
<dbReference type="InterPro" id="IPR051060">
    <property type="entry name" value="Carbamoyltrans_HypF-like"/>
</dbReference>
<dbReference type="OrthoDB" id="9808093at2"/>
<dbReference type="InterPro" id="IPR055128">
    <property type="entry name" value="HypF_C_2"/>
</dbReference>
<dbReference type="InterPro" id="IPR011125">
    <property type="entry name" value="Znf_HypF"/>
</dbReference>
<dbReference type="GO" id="GO:0003725">
    <property type="term" value="F:double-stranded RNA binding"/>
    <property type="evidence" value="ECO:0007669"/>
    <property type="project" value="InterPro"/>
</dbReference>
<keyword evidence="4" id="KW-1185">Reference proteome</keyword>
<dbReference type="GO" id="GO:0051604">
    <property type="term" value="P:protein maturation"/>
    <property type="evidence" value="ECO:0007669"/>
    <property type="project" value="TreeGrafter"/>
</dbReference>
<sequence length="633" mass="68349">MQAFEQCPTCLAEYQNPADRRFHAQPNACAQCGPRLWCSTADGEPLSGDPLERAVAGLQAGKILAIRGMGGFYLMCAADDPVAIAQLRHRKRRPHKPLAIMALNGASLEPWVELSRENRALLESAAAPLLIVPYKEGAASQLMLEALAPGLKDLGVLLPSTPLHWLLFHTLLGQPKGSGWLQRPLSTAWVATSANLGGQPLITDNHQALEQLADIADLWLLHDREIITGCDDSVFQASRSPRALVRPGRGLAPLHLTLPEASPVRVLALGAYLKTSVCLLGEDQACLSQYVGDLDQATTCRRLRATAEHLCQLLDFRPEMICSDLHPDVYSSRLAEELARQWQLPWLQVQHHHAHVAAVMAEFGLQERVLGLVLDGQGLGEEGQARGGELLEVNTLGFSRLGELAPLLLPGGDQAAREPWRLAAGVLHQLGLKASAAFDPGDQPGHALLQKLLARPHLCSPTTSAGRLFDAAAGLLGVCSHQSHEAQAAMQLEALVTGLPTLAERLWTLKEGQLSFWPLLSAVSTLTDPRQGAEVFHAGLIGGLEEWLEKASEDTGLRKVVLSGGCFLNGVLRQALVARLQARGLEVYVPQRVSVNDTGLALGQAWVASMARKTDDSQFLERLSYVPGRTGPN</sequence>
<evidence type="ECO:0000256" key="1">
    <source>
        <dbReference type="ARBA" id="ARBA00008097"/>
    </source>
</evidence>
<dbReference type="PANTHER" id="PTHR42959">
    <property type="entry name" value="CARBAMOYLTRANSFERASE"/>
    <property type="match status" value="1"/>
</dbReference>
<gene>
    <name evidence="3" type="ORF">SAMN05444515_10111</name>
</gene>
<dbReference type="Pfam" id="PF07503">
    <property type="entry name" value="zf-HYPF"/>
    <property type="match status" value="1"/>
</dbReference>
<dbReference type="InterPro" id="IPR041440">
    <property type="entry name" value="HypF_C"/>
</dbReference>
<dbReference type="InterPro" id="IPR006070">
    <property type="entry name" value="Sua5-like_dom"/>
</dbReference>
<organism evidence="3 4">
    <name type="scientific">Ectothiorhodospira marina</name>
    <dbReference type="NCBI Taxonomy" id="1396821"/>
    <lineage>
        <taxon>Bacteria</taxon>
        <taxon>Pseudomonadati</taxon>
        <taxon>Pseudomonadota</taxon>
        <taxon>Gammaproteobacteria</taxon>
        <taxon>Chromatiales</taxon>
        <taxon>Ectothiorhodospiraceae</taxon>
        <taxon>Ectothiorhodospira</taxon>
    </lineage>
</organism>
<evidence type="ECO:0000313" key="4">
    <source>
        <dbReference type="Proteomes" id="UP000199256"/>
    </source>
</evidence>
<dbReference type="Pfam" id="PF01300">
    <property type="entry name" value="Sua5_yciO_yrdC"/>
    <property type="match status" value="1"/>
</dbReference>
<dbReference type="Pfam" id="PF17788">
    <property type="entry name" value="HypF_C"/>
    <property type="match status" value="1"/>
</dbReference>
<dbReference type="GO" id="GO:0008270">
    <property type="term" value="F:zinc ion binding"/>
    <property type="evidence" value="ECO:0007669"/>
    <property type="project" value="InterPro"/>
</dbReference>
<accession>A0A1H7F5D8</accession>